<accession>A0A0F9LZB1</accession>
<dbReference type="EMBL" id="LAZR01011311">
    <property type="protein sequence ID" value="KKM62352.1"/>
    <property type="molecule type" value="Genomic_DNA"/>
</dbReference>
<name>A0A0F9LZB1_9ZZZZ</name>
<organism evidence="1">
    <name type="scientific">marine sediment metagenome</name>
    <dbReference type="NCBI Taxonomy" id="412755"/>
    <lineage>
        <taxon>unclassified sequences</taxon>
        <taxon>metagenomes</taxon>
        <taxon>ecological metagenomes</taxon>
    </lineage>
</organism>
<reference evidence="1" key="1">
    <citation type="journal article" date="2015" name="Nature">
        <title>Complex archaea that bridge the gap between prokaryotes and eukaryotes.</title>
        <authorList>
            <person name="Spang A."/>
            <person name="Saw J.H."/>
            <person name="Jorgensen S.L."/>
            <person name="Zaremba-Niedzwiedzka K."/>
            <person name="Martijn J."/>
            <person name="Lind A.E."/>
            <person name="van Eijk R."/>
            <person name="Schleper C."/>
            <person name="Guy L."/>
            <person name="Ettema T.J."/>
        </authorList>
    </citation>
    <scope>NUCLEOTIDE SEQUENCE</scope>
</reference>
<gene>
    <name evidence="1" type="ORF">LCGC14_1522530</name>
</gene>
<evidence type="ECO:0000313" key="1">
    <source>
        <dbReference type="EMBL" id="KKM62352.1"/>
    </source>
</evidence>
<sequence length="252" mass="27774">MKCLLDNCPKELAQLTALTLIVGVGWVELWKCPNHGVWSIPKGRETMKEVRCNAATEECRHWCRAADPHKVTEQCERSYCLEVRRQVKCESVPAAATPPVTCSRRTRDLCDLSGLACATVYDGVTCRAGRPGGPDAAWRRLHGDVPPEPGDGVEVGGVPYRWMKAGKTITVKTPPSVADLTLAVNSSLDSEPATITPTVYEGSVWDILVEEFCHPLAVSQIVREQRLREDIRDATARIMKLPRIRQEGGTGE</sequence>
<comment type="caution">
    <text evidence="1">The sequence shown here is derived from an EMBL/GenBank/DDBJ whole genome shotgun (WGS) entry which is preliminary data.</text>
</comment>
<dbReference type="AlphaFoldDB" id="A0A0F9LZB1"/>
<protein>
    <submittedName>
        <fullName evidence="1">Uncharacterized protein</fullName>
    </submittedName>
</protein>
<proteinExistence type="predicted"/>